<sequence>MNRGQPQQSFPQPSDFLKQGNYDALLNYTRKSIADSQGELTDKTDKRLQSVLNHYMKEVVKQNPGKKIQELNRETIRETLTSMEGWLRRGGESVPTNGDMYRQPETERLYSNVGTQLVSQQKERSLVIGAPTMKPDFRDKVEEDVIDPMALFEKARLAREKEGMMKPASKPDLVLRDDSPEYKVPQNLPQDVIIRQQDVTKYKEVEYNIFLNSGDRNWILNTTENRYEFSINFNMANNANTFPMSPSVQERFRNIVRIETVKVVVPLESLETILQVGAGPAYTTNAIVSALSYQYVALRIAELNTNGFGTNSKLDNSFAVMHQDTQWVSDASAASANRGFASLTPKYLKCQKIYAPTPLGSLQKLSIRIENPTGSTLSTTSDVQGITQIVFSSDLKTYTANNSQSTLYITAPATQATPGTLTTSNATTNEYVFIRCTNWFSKWQVNYPDKIVISNFVVGGTANGASIDFTNWLTRAEGHYVVGLAFSSGAAGEVVTDGQNVNGFSNWVIIKNRFNDPTLAASYRYPSVSAVPYLTRQYFGGSTTTEIALGAVLYGATSNQVTATTNAALLNLNHQTHIVLRVVCREMDGASNLRPDNTN</sequence>
<evidence type="ECO:0000313" key="1">
    <source>
        <dbReference type="EMBL" id="QHS91491.1"/>
    </source>
</evidence>
<reference evidence="1" key="1">
    <citation type="journal article" date="2020" name="Nature">
        <title>Giant virus diversity and host interactions through global metagenomics.</title>
        <authorList>
            <person name="Schulz F."/>
            <person name="Roux S."/>
            <person name="Paez-Espino D."/>
            <person name="Jungbluth S."/>
            <person name="Walsh D.A."/>
            <person name="Denef V.J."/>
            <person name="McMahon K.D."/>
            <person name="Konstantinidis K.T."/>
            <person name="Eloe-Fadrosh E.A."/>
            <person name="Kyrpides N.C."/>
            <person name="Woyke T."/>
        </authorList>
    </citation>
    <scope>NUCLEOTIDE SEQUENCE</scope>
    <source>
        <strain evidence="1">GVMAG-M-3300013006-15</strain>
    </source>
</reference>
<protein>
    <submittedName>
        <fullName evidence="1">Uncharacterized protein</fullName>
    </submittedName>
</protein>
<name>A0A6C0BIC9_9ZZZZ</name>
<accession>A0A6C0BIC9</accession>
<proteinExistence type="predicted"/>
<dbReference type="EMBL" id="MN739162">
    <property type="protein sequence ID" value="QHS91491.1"/>
    <property type="molecule type" value="Genomic_DNA"/>
</dbReference>
<dbReference type="AlphaFoldDB" id="A0A6C0BIC9"/>
<organism evidence="1">
    <name type="scientific">viral metagenome</name>
    <dbReference type="NCBI Taxonomy" id="1070528"/>
    <lineage>
        <taxon>unclassified sequences</taxon>
        <taxon>metagenomes</taxon>
        <taxon>organismal metagenomes</taxon>
    </lineage>
</organism>